<dbReference type="Gene3D" id="1.25.40.20">
    <property type="entry name" value="Ankyrin repeat-containing domain"/>
    <property type="match status" value="1"/>
</dbReference>
<organism evidence="1 2">
    <name type="scientific">Phytophthora sojae (strain P6497)</name>
    <name type="common">Soybean stem and root rot agent</name>
    <name type="synonym">Phytophthora megasperma f. sp. glycines</name>
    <dbReference type="NCBI Taxonomy" id="1094619"/>
    <lineage>
        <taxon>Eukaryota</taxon>
        <taxon>Sar</taxon>
        <taxon>Stramenopiles</taxon>
        <taxon>Oomycota</taxon>
        <taxon>Peronosporomycetes</taxon>
        <taxon>Peronosporales</taxon>
        <taxon>Peronosporaceae</taxon>
        <taxon>Phytophthora</taxon>
    </lineage>
</organism>
<gene>
    <name evidence="1" type="ORF">PHYSODRAFT_256035</name>
</gene>
<dbReference type="Proteomes" id="UP000002640">
    <property type="component" value="Unassembled WGS sequence"/>
</dbReference>
<dbReference type="GeneID" id="20638689"/>
<dbReference type="InterPro" id="IPR036770">
    <property type="entry name" value="Ankyrin_rpt-contain_sf"/>
</dbReference>
<evidence type="ECO:0000313" key="1">
    <source>
        <dbReference type="EMBL" id="EGZ08010.1"/>
    </source>
</evidence>
<dbReference type="AlphaFoldDB" id="G5A7Y4"/>
<dbReference type="SMR" id="G5A7Y4"/>
<evidence type="ECO:0008006" key="3">
    <source>
        <dbReference type="Google" id="ProtNLM"/>
    </source>
</evidence>
<dbReference type="SUPFAM" id="SSF48403">
    <property type="entry name" value="Ankyrin repeat"/>
    <property type="match status" value="1"/>
</dbReference>
<dbReference type="KEGG" id="psoj:PHYSODRAFT_256035"/>
<name>G5A7Y4_PHYSP</name>
<evidence type="ECO:0000313" key="2">
    <source>
        <dbReference type="Proteomes" id="UP000002640"/>
    </source>
</evidence>
<accession>G5A7Y4</accession>
<keyword evidence="2" id="KW-1185">Reference proteome</keyword>
<sequence length="532" mass="60398">MKKAELVSIVRSLLPPGATWPTERGGPRFEGGKTVLMLLIDLVCHHYTGDFWARDTFRRHVIMDACYRGVDSLVLQRLLKWARKTSFRVIIPMSRGDVNGLDAVELAIAGGHGQLASCLLEQHGASSHDTLLCRHYPLAVLELAIESRNEQCARDVLANKRVVRHLHPGAAVRLNLITRWEQRQAPVKRLYNVFTCVGAAIRCGMPGVVRIIYELNPVETRQAAWYAVHKLESQGRIEVSPEVRRLVRGKTVLMVVATKETDPRLAVKLVDFVCPLTADFWARNSCGRHVIMAACNEGAHPSVLLRLIKWARRCSLNVALPMSIQDLQGLDAVQLAIQRGHGALASCLLEKRDPATHDHLLCLHYPLKVLELAIESMNEQCAREVLDNKRVVSHLKPGKAERLNLITRWTQRQTPNKRLYNIFTLRLQVSIAQAQVAPEMQRMASSYLLHKAWPQISVIVLLRHHELLARHECNCSLWKRIRRWRLCKHRDWDAIASHPWTTIPSEVLYNILSFLLPSEVAEARSMAVVVEY</sequence>
<proteinExistence type="predicted"/>
<dbReference type="InParanoid" id="G5A7Y4"/>
<protein>
    <recommendedName>
        <fullName evidence="3">F-box domain-containing protein</fullName>
    </recommendedName>
</protein>
<dbReference type="EMBL" id="JH159161">
    <property type="protein sequence ID" value="EGZ08010.1"/>
    <property type="molecule type" value="Genomic_DNA"/>
</dbReference>
<reference evidence="1 2" key="1">
    <citation type="journal article" date="2006" name="Science">
        <title>Phytophthora genome sequences uncover evolutionary origins and mechanisms of pathogenesis.</title>
        <authorList>
            <person name="Tyler B.M."/>
            <person name="Tripathy S."/>
            <person name="Zhang X."/>
            <person name="Dehal P."/>
            <person name="Jiang R.H."/>
            <person name="Aerts A."/>
            <person name="Arredondo F.D."/>
            <person name="Baxter L."/>
            <person name="Bensasson D."/>
            <person name="Beynon J.L."/>
            <person name="Chapman J."/>
            <person name="Damasceno C.M."/>
            <person name="Dorrance A.E."/>
            <person name="Dou D."/>
            <person name="Dickerman A.W."/>
            <person name="Dubchak I.L."/>
            <person name="Garbelotto M."/>
            <person name="Gijzen M."/>
            <person name="Gordon S.G."/>
            <person name="Govers F."/>
            <person name="Grunwald N.J."/>
            <person name="Huang W."/>
            <person name="Ivors K.L."/>
            <person name="Jones R.W."/>
            <person name="Kamoun S."/>
            <person name="Krampis K."/>
            <person name="Lamour K.H."/>
            <person name="Lee M.K."/>
            <person name="McDonald W.H."/>
            <person name="Medina M."/>
            <person name="Meijer H.J."/>
            <person name="Nordberg E.K."/>
            <person name="Maclean D.J."/>
            <person name="Ospina-Giraldo M.D."/>
            <person name="Morris P.F."/>
            <person name="Phuntumart V."/>
            <person name="Putnam N.H."/>
            <person name="Rash S."/>
            <person name="Rose J.K."/>
            <person name="Sakihama Y."/>
            <person name="Salamov A.A."/>
            <person name="Savidor A."/>
            <person name="Scheuring C.F."/>
            <person name="Smith B.M."/>
            <person name="Sobral B.W."/>
            <person name="Terry A."/>
            <person name="Torto-Alalibo T.A."/>
            <person name="Win J."/>
            <person name="Xu Z."/>
            <person name="Zhang H."/>
            <person name="Grigoriev I.V."/>
            <person name="Rokhsar D.S."/>
            <person name="Boore J.L."/>
        </authorList>
    </citation>
    <scope>NUCLEOTIDE SEQUENCE [LARGE SCALE GENOMIC DNA]</scope>
    <source>
        <strain evidence="1 2">P6497</strain>
    </source>
</reference>
<dbReference type="RefSeq" id="XP_009536182.1">
    <property type="nucleotide sequence ID" value="XM_009537887.1"/>
</dbReference>
<dbReference type="OMA" id="NEQCAMA"/>